<accession>A0ABS9NN85</accession>
<dbReference type="PANTHER" id="PTHR33371:SF4">
    <property type="entry name" value="INTERMEMBRANE PHOSPHOLIPID TRANSPORT SYSTEM BINDING PROTEIN MLAD"/>
    <property type="match status" value="1"/>
</dbReference>
<dbReference type="Pfam" id="PF02470">
    <property type="entry name" value="MlaD"/>
    <property type="match status" value="1"/>
</dbReference>
<gene>
    <name evidence="2" type="primary">mlaD</name>
    <name evidence="2" type="ORF">MB824_05955</name>
</gene>
<dbReference type="EMBL" id="JAKOOW010000023">
    <property type="protein sequence ID" value="MCG6504037.1"/>
    <property type="molecule type" value="Genomic_DNA"/>
</dbReference>
<dbReference type="NCBIfam" id="TIGR04430">
    <property type="entry name" value="OM_asym_MlaD"/>
    <property type="match status" value="1"/>
</dbReference>
<keyword evidence="3" id="KW-1185">Reference proteome</keyword>
<organism evidence="2 3">
    <name type="scientific">Kingella pumchi</name>
    <dbReference type="NCBI Taxonomy" id="2779506"/>
    <lineage>
        <taxon>Bacteria</taxon>
        <taxon>Pseudomonadati</taxon>
        <taxon>Pseudomonadota</taxon>
        <taxon>Betaproteobacteria</taxon>
        <taxon>Neisseriales</taxon>
        <taxon>Neisseriaceae</taxon>
        <taxon>Kingella</taxon>
    </lineage>
</organism>
<dbReference type="RefSeq" id="WP_238746752.1">
    <property type="nucleotide sequence ID" value="NZ_JAKOOW010000023.1"/>
</dbReference>
<dbReference type="InterPro" id="IPR030970">
    <property type="entry name" value="ABC_MlaD"/>
</dbReference>
<sequence length="168" mass="17754">MKKSVLEIWVGLFVLLGFAALAALAFRVAGGGSGFSGSRPSYTVYAEFADIGSLKVQAPVRTAGVLVGRVSRIELDPQNFQAKVSLEIDSQYRYSSDASAQILTSGLLGEQYIGLSQGGEEEKLENGDTIALTTSAVVLENLINQFIGNFINKEEKTDSAASAPAASE</sequence>
<evidence type="ECO:0000313" key="2">
    <source>
        <dbReference type="EMBL" id="MCG6504037.1"/>
    </source>
</evidence>
<evidence type="ECO:0000313" key="3">
    <source>
        <dbReference type="Proteomes" id="UP001298424"/>
    </source>
</evidence>
<proteinExistence type="predicted"/>
<dbReference type="PANTHER" id="PTHR33371">
    <property type="entry name" value="INTERMEMBRANE PHOSPHOLIPID TRANSPORT SYSTEM BINDING PROTEIN MLAD-RELATED"/>
    <property type="match status" value="1"/>
</dbReference>
<protein>
    <submittedName>
        <fullName evidence="2">Outer membrane lipid asymmetry maintenance protein MlaD</fullName>
    </submittedName>
</protein>
<reference evidence="2 3" key="1">
    <citation type="submission" date="2022-02" db="EMBL/GenBank/DDBJ databases">
        <title>Genome sequence data of Kingella unionensis sp. nov. strain CICC 24913 (CCUG 75125).</title>
        <authorList>
            <person name="Xiao M."/>
        </authorList>
    </citation>
    <scope>NUCLEOTIDE SEQUENCE [LARGE SCALE GENOMIC DNA]</scope>
    <source>
        <strain evidence="2 3">CICC 24913</strain>
    </source>
</reference>
<dbReference type="InterPro" id="IPR003399">
    <property type="entry name" value="Mce/MlaD"/>
</dbReference>
<comment type="caution">
    <text evidence="2">The sequence shown here is derived from an EMBL/GenBank/DDBJ whole genome shotgun (WGS) entry which is preliminary data.</text>
</comment>
<feature type="domain" description="Mce/MlaD" evidence="1">
    <location>
        <begin position="41"/>
        <end position="118"/>
    </location>
</feature>
<dbReference type="Proteomes" id="UP001298424">
    <property type="component" value="Unassembled WGS sequence"/>
</dbReference>
<evidence type="ECO:0000259" key="1">
    <source>
        <dbReference type="Pfam" id="PF02470"/>
    </source>
</evidence>
<dbReference type="InterPro" id="IPR052336">
    <property type="entry name" value="MlaD_Phospholipid_Transporter"/>
</dbReference>
<name>A0ABS9NN85_9NEIS</name>